<dbReference type="PANTHER" id="PTHR12187:SF11">
    <property type="entry name" value="PHOSPHATIDYLINOSITOL-3,4-BISPHOSPHATE 4-PHOSPHATASE"/>
    <property type="match status" value="1"/>
</dbReference>
<feature type="compositionally biased region" description="Pro residues" evidence="3">
    <location>
        <begin position="11"/>
        <end position="20"/>
    </location>
</feature>
<dbReference type="InterPro" id="IPR039034">
    <property type="entry name" value="INPP4"/>
</dbReference>
<feature type="region of interest" description="Disordered" evidence="3">
    <location>
        <begin position="64"/>
        <end position="83"/>
    </location>
</feature>
<evidence type="ECO:0000256" key="3">
    <source>
        <dbReference type="SAM" id="MobiDB-lite"/>
    </source>
</evidence>
<keyword evidence="5" id="KW-1185">Reference proteome</keyword>
<dbReference type="Proteomes" id="UP001165122">
    <property type="component" value="Unassembled WGS sequence"/>
</dbReference>
<sequence length="1091" mass="118335">MDLLTGAAEPAPTPPAPPALLAPSTSSLTSTFGSSAQVSFLNIAFTGLPLSYYDVQKFRHETMNLPGPAPAAPETAQPPTLKSATNAASSLFGSMRKQIAASTQNIAFKALAHTTSSSFKDTILATVTLTTTSSSNSSVTLEPISLNPEFSQMYNLYKTCMAVPPSCTDISIKLTLSSGAGKSAGALGSAIAGVDFPLGSIELDSSKIAELTSSQEVLKELVIGEGSDYWKEKGEVHARLLNPPSTTKPGQPGWSLTDPTPESPNITSTFCFNSLEKEQTIFTENDVVVAVERSRESTIVLPVAAAVSRLLSEGAATSSAHSWLLAQAVRRRNGIFVDKEDAIENNHAACCAKISGFTRNWADGEVSVKNPDSGSCIVRISLQPLGCVFAKELLSFETSIYNSHGHATSNSPPVDVDFFPHVEFNSHNEHNRVQLGSLRFEVTWGKGSFAEGVLPLDSWVSKCAQNDGTCSNVRVKLSDVHRKAEAGTINLDLSIVVGDASNKRDISGSVLPNPITGLVNMVNLGHLGSTQLDKPVAVCEQPGPIGDLLQSDWLEEHAQQRAQDSSLFSKYASTFKNYTPTEDEAGLHSSKRRYPSNFKPSAAKADKNLTPIAINVHNQTFSMQTVDGQEHPRQRKRFLYTTCGAPCDHGRGFGVVKGTSTIGGLRKLESKRKVLAEKAQMSRLELLRSVKETQDRHPTRSHIPNSELSVHKLREMVIEKEQQLVSLTWECAMRRSAALSQALAICLTSYLACVSDPVRCSEFASKWSEHGFLVSFEGMLSAAGKETHMIEDASVGIEMIRDCEVVLETVKDEFGVGRDSDVNARSVEVDGSEWIKNISVSTRTVNNVSRIRVHVKIDSEVYEENIPECLKGEGCVRFYPVLFQMGVDIKQWGKNLVKSSGRGAGKPGQGAASVPNYEEEGGVIDSDLLTNLNHEAFQKLNKYAHKFDDFGYADVKGDGEIPIHVTLGKLWDFVSAGAKKIEHGVLDVAGECTVGMGGGCVVYCKSGKDRTGMGVTLREAQFLKEMGRGGDDVKEDAYVLRRFGTRIAICKKNIGKWSYAFNTLQSKFMPVLLKPPHEVLAALWDKEKVET</sequence>
<evidence type="ECO:0000313" key="5">
    <source>
        <dbReference type="Proteomes" id="UP001165122"/>
    </source>
</evidence>
<accession>A0A9W7EI48</accession>
<proteinExistence type="predicted"/>
<protein>
    <submittedName>
        <fullName evidence="4">Uncharacterized protein</fullName>
    </submittedName>
</protein>
<evidence type="ECO:0000256" key="1">
    <source>
        <dbReference type="ARBA" id="ARBA00022801"/>
    </source>
</evidence>
<dbReference type="OrthoDB" id="159395at2759"/>
<feature type="region of interest" description="Disordered" evidence="3">
    <location>
        <begin position="1"/>
        <end position="24"/>
    </location>
</feature>
<organism evidence="4 5">
    <name type="scientific">Triparma laevis f. longispina</name>
    <dbReference type="NCBI Taxonomy" id="1714387"/>
    <lineage>
        <taxon>Eukaryota</taxon>
        <taxon>Sar</taxon>
        <taxon>Stramenopiles</taxon>
        <taxon>Ochrophyta</taxon>
        <taxon>Bolidophyceae</taxon>
        <taxon>Parmales</taxon>
        <taxon>Triparmaceae</taxon>
        <taxon>Triparma</taxon>
    </lineage>
</organism>
<dbReference type="AlphaFoldDB" id="A0A9W7EI48"/>
<evidence type="ECO:0000256" key="2">
    <source>
        <dbReference type="ARBA" id="ARBA00023098"/>
    </source>
</evidence>
<comment type="caution">
    <text evidence="4">The sequence shown here is derived from an EMBL/GenBank/DDBJ whole genome shotgun (WGS) entry which is preliminary data.</text>
</comment>
<feature type="compositionally biased region" description="Low complexity" evidence="3">
    <location>
        <begin position="1"/>
        <end position="10"/>
    </location>
</feature>
<dbReference type="GO" id="GO:0005737">
    <property type="term" value="C:cytoplasm"/>
    <property type="evidence" value="ECO:0007669"/>
    <property type="project" value="TreeGrafter"/>
</dbReference>
<dbReference type="PANTHER" id="PTHR12187">
    <property type="entry name" value="AGAP000124-PA"/>
    <property type="match status" value="1"/>
</dbReference>
<dbReference type="GO" id="GO:0016316">
    <property type="term" value="F:phosphatidylinositol-3,4-bisphosphate 4-phosphatase activity"/>
    <property type="evidence" value="ECO:0007669"/>
    <property type="project" value="InterPro"/>
</dbReference>
<dbReference type="EMBL" id="BRXW01000909">
    <property type="protein sequence ID" value="GMH78770.1"/>
    <property type="molecule type" value="Genomic_DNA"/>
</dbReference>
<keyword evidence="1" id="KW-0378">Hydrolase</keyword>
<keyword evidence="2" id="KW-0443">Lipid metabolism</keyword>
<gene>
    <name evidence="4" type="ORF">TrLO_g1476</name>
</gene>
<evidence type="ECO:0000313" key="4">
    <source>
        <dbReference type="EMBL" id="GMH78770.1"/>
    </source>
</evidence>
<feature type="region of interest" description="Disordered" evidence="3">
    <location>
        <begin position="240"/>
        <end position="260"/>
    </location>
</feature>
<name>A0A9W7EI48_9STRA</name>
<reference evidence="5" key="1">
    <citation type="journal article" date="2023" name="Commun. Biol.">
        <title>Genome analysis of Parmales, the sister group of diatoms, reveals the evolutionary specialization of diatoms from phago-mixotrophs to photoautotrophs.</title>
        <authorList>
            <person name="Ban H."/>
            <person name="Sato S."/>
            <person name="Yoshikawa S."/>
            <person name="Yamada K."/>
            <person name="Nakamura Y."/>
            <person name="Ichinomiya M."/>
            <person name="Sato N."/>
            <person name="Blanc-Mathieu R."/>
            <person name="Endo H."/>
            <person name="Kuwata A."/>
            <person name="Ogata H."/>
        </authorList>
    </citation>
    <scope>NUCLEOTIDE SEQUENCE [LARGE SCALE GENOMIC DNA]</scope>
    <source>
        <strain evidence="5">NIES 3700</strain>
    </source>
</reference>